<dbReference type="EMBL" id="BKZV01000001">
    <property type="protein sequence ID" value="GER82582.1"/>
    <property type="molecule type" value="Genomic_DNA"/>
</dbReference>
<comment type="caution">
    <text evidence="1">The sequence shown here is derived from an EMBL/GenBank/DDBJ whole genome shotgun (WGS) entry which is preliminary data.</text>
</comment>
<dbReference type="RefSeq" id="WP_151727415.1">
    <property type="nucleotide sequence ID" value="NZ_BKZV01000001.1"/>
</dbReference>
<evidence type="ECO:0000313" key="1">
    <source>
        <dbReference type="EMBL" id="GER82582.1"/>
    </source>
</evidence>
<reference evidence="1 2" key="1">
    <citation type="journal article" date="2019" name="Int. J. Syst. Evol. Microbiol.">
        <title>Thermogemmatispora aurantia sp. nov. and Thermogemmatispora argillosa sp. nov., within the class Ktedonobacteria, and emended description of the genus Thermogemmatispora.</title>
        <authorList>
            <person name="Zheng Y."/>
            <person name="Wang C.M."/>
            <person name="Sakai Y."/>
            <person name="Abe K."/>
            <person name="Yokota A."/>
            <person name="Yabe S."/>
        </authorList>
    </citation>
    <scope>NUCLEOTIDE SEQUENCE [LARGE SCALE GENOMIC DNA]</scope>
    <source>
        <strain evidence="1 2">A1-2</strain>
    </source>
</reference>
<evidence type="ECO:0000313" key="2">
    <source>
        <dbReference type="Proteomes" id="UP000334820"/>
    </source>
</evidence>
<keyword evidence="2" id="KW-1185">Reference proteome</keyword>
<name>A0A5J4K686_9CHLR</name>
<dbReference type="AlphaFoldDB" id="A0A5J4K686"/>
<gene>
    <name evidence="1" type="ORF">KTAU_12190</name>
</gene>
<organism evidence="1 2">
    <name type="scientific">Thermogemmatispora aurantia</name>
    <dbReference type="NCBI Taxonomy" id="2045279"/>
    <lineage>
        <taxon>Bacteria</taxon>
        <taxon>Bacillati</taxon>
        <taxon>Chloroflexota</taxon>
        <taxon>Ktedonobacteria</taxon>
        <taxon>Thermogemmatisporales</taxon>
        <taxon>Thermogemmatisporaceae</taxon>
        <taxon>Thermogemmatispora</taxon>
    </lineage>
</organism>
<protein>
    <submittedName>
        <fullName evidence="1">Uncharacterized protein</fullName>
    </submittedName>
</protein>
<dbReference type="Proteomes" id="UP000334820">
    <property type="component" value="Unassembled WGS sequence"/>
</dbReference>
<proteinExistence type="predicted"/>
<accession>A0A5J4K686</accession>
<sequence length="172" mass="19502">MKALRDLTHELAIDQAIRTINSRTTLRIALSHDDGQYDREQLKTMLQYGYLHEVEGIKLYRSVLNGHDEDREGAIDAFRTAYACWRALAFLPRGEGAADPAHPGFQLIEQELAEEGLSPVLNLAFHLGMAGLLGERNAEVRLDLSHFRLDPSSDLRLRLDRHHSASLYHFLS</sequence>